<dbReference type="InterPro" id="IPR038798">
    <property type="entry name" value="CCDC138"/>
</dbReference>
<gene>
    <name evidence="4" type="ORF">D4764_01G0004580</name>
</gene>
<dbReference type="EMBL" id="RHFK02000001">
    <property type="protein sequence ID" value="TWW80643.1"/>
    <property type="molecule type" value="Genomic_DNA"/>
</dbReference>
<dbReference type="Pfam" id="PF21037">
    <property type="entry name" value="CCDC138_cc"/>
    <property type="match status" value="1"/>
</dbReference>
<reference evidence="4 5" key="1">
    <citation type="submission" date="2019-04" db="EMBL/GenBank/DDBJ databases">
        <title>Chromosome genome assembly for Takifugu flavidus.</title>
        <authorList>
            <person name="Xiao S."/>
        </authorList>
    </citation>
    <scope>NUCLEOTIDE SEQUENCE [LARGE SCALE GENOMIC DNA]</scope>
    <source>
        <strain evidence="4">HTHZ2018</strain>
        <tissue evidence="4">Muscle</tissue>
    </source>
</reference>
<evidence type="ECO:0000313" key="5">
    <source>
        <dbReference type="Proteomes" id="UP000324091"/>
    </source>
</evidence>
<dbReference type="PANTHER" id="PTHR34523">
    <property type="entry name" value="COILED-COIL DOMAIN-CONTAINING PROTEIN 138"/>
    <property type="match status" value="1"/>
</dbReference>
<organism evidence="4 5">
    <name type="scientific">Takifugu flavidus</name>
    <name type="common">sansaifugu</name>
    <dbReference type="NCBI Taxonomy" id="433684"/>
    <lineage>
        <taxon>Eukaryota</taxon>
        <taxon>Metazoa</taxon>
        <taxon>Chordata</taxon>
        <taxon>Craniata</taxon>
        <taxon>Vertebrata</taxon>
        <taxon>Euteleostomi</taxon>
        <taxon>Actinopterygii</taxon>
        <taxon>Neopterygii</taxon>
        <taxon>Teleostei</taxon>
        <taxon>Neoteleostei</taxon>
        <taxon>Acanthomorphata</taxon>
        <taxon>Eupercaria</taxon>
        <taxon>Tetraodontiformes</taxon>
        <taxon>Tetradontoidea</taxon>
        <taxon>Tetraodontidae</taxon>
        <taxon>Takifugu</taxon>
    </lineage>
</organism>
<name>A0A5C6PML6_9TELE</name>
<accession>A0A5C6PML6</accession>
<dbReference type="PANTHER" id="PTHR34523:SF1">
    <property type="entry name" value="COILED-COIL DOMAIN-CONTAINING PROTEIN 138"/>
    <property type="match status" value="1"/>
</dbReference>
<dbReference type="InterPro" id="IPR048751">
    <property type="entry name" value="CCDC138_CC"/>
</dbReference>
<keyword evidence="5" id="KW-1185">Reference proteome</keyword>
<keyword evidence="1" id="KW-0175">Coiled coil</keyword>
<dbReference type="Proteomes" id="UP000324091">
    <property type="component" value="Chromosome 1"/>
</dbReference>
<evidence type="ECO:0000256" key="1">
    <source>
        <dbReference type="SAM" id="Coils"/>
    </source>
</evidence>
<dbReference type="Pfam" id="PF21035">
    <property type="entry name" value="CCDC138_C"/>
    <property type="match status" value="1"/>
</dbReference>
<evidence type="ECO:0000313" key="4">
    <source>
        <dbReference type="EMBL" id="TWW80643.1"/>
    </source>
</evidence>
<feature type="coiled-coil region" evidence="1">
    <location>
        <begin position="148"/>
        <end position="217"/>
    </location>
</feature>
<proteinExistence type="predicted"/>
<feature type="domain" description="Coiled-coil-domain-containing protein 138 coiled-coil" evidence="3">
    <location>
        <begin position="167"/>
        <end position="224"/>
    </location>
</feature>
<dbReference type="AlphaFoldDB" id="A0A5C6PML6"/>
<evidence type="ECO:0000259" key="3">
    <source>
        <dbReference type="Pfam" id="PF21037"/>
    </source>
</evidence>
<sequence length="551" mass="62991">LPPSEEILPGASDEAPPQLTLCTRYHHPNKALTYYTKALRELCKVVTSYPKEFASELSDSSDSSQDLQEGCNVAVFQDSQGVFTEAVFTNVFQEMMAIHTQLKAEHQRQHHFERELQERERRLNQQGEAFVRMDGLQETLETRISALEKKHHQEVSELQERLREQSKENRRLKSNFDTIRELNDNMKKQLNEVREQNKKLVNQSKRVFARLENLQRKCEHSVVPRDCFKSTEVIKPVKKDRTVAAMKPTDKSCSSLAMLKLLAFLMDWILDSQMFTSRAGNERKGVDQRWPPVAAFGERCVKVLPLLADQLHHTCVSQPELFLNLLRLIDGALRHIDHKAQHAAASVAVRQIGKELSKLLTPITAPATEEPQLKTGGCCHWPPFLSPCPQTRVLSSLIVLRTVAQADVLALALDSLHAALMSEECRGLFLRHDGVDVLMLMLRTGRGGWRTPLDILMRLAEHSCYLQAFLDACSCEDFFQTASRLLKNPHLDLPSLEKLSILLQKLSNIRKNRRLFELSSLRRQIQELQDRSSPEDSFLCLNLRSILLNLQ</sequence>
<protein>
    <submittedName>
        <fullName evidence="4">Coiled-coil domain-containing protein 138</fullName>
    </submittedName>
</protein>
<dbReference type="InterPro" id="IPR048750">
    <property type="entry name" value="CCDC138_C"/>
</dbReference>
<feature type="non-terminal residue" evidence="4">
    <location>
        <position position="1"/>
    </location>
</feature>
<comment type="caution">
    <text evidence="4">The sequence shown here is derived from an EMBL/GenBank/DDBJ whole genome shotgun (WGS) entry which is preliminary data.</text>
</comment>
<dbReference type="Gene3D" id="1.20.5.340">
    <property type="match status" value="1"/>
</dbReference>
<evidence type="ECO:0000259" key="2">
    <source>
        <dbReference type="Pfam" id="PF21035"/>
    </source>
</evidence>
<feature type="domain" description="Coiled-coil" evidence="2">
    <location>
        <begin position="265"/>
        <end position="550"/>
    </location>
</feature>